<gene>
    <name evidence="1" type="ORF">D3880_15760</name>
</gene>
<dbReference type="RefSeq" id="WP_119894374.1">
    <property type="nucleotide sequence ID" value="NZ_CP032419.1"/>
</dbReference>
<protein>
    <submittedName>
        <fullName evidence="1">Uncharacterized protein</fullName>
    </submittedName>
</protein>
<dbReference type="OrthoDB" id="2656750at2"/>
<proteinExistence type="predicted"/>
<name>A0A385Z380_9PSED</name>
<organism evidence="1 2">
    <name type="scientific">Pseudomonas cavernae</name>
    <dbReference type="NCBI Taxonomy" id="2320867"/>
    <lineage>
        <taxon>Bacteria</taxon>
        <taxon>Pseudomonadati</taxon>
        <taxon>Pseudomonadota</taxon>
        <taxon>Gammaproteobacteria</taxon>
        <taxon>Pseudomonadales</taxon>
        <taxon>Pseudomonadaceae</taxon>
        <taxon>Pseudomonas</taxon>
    </lineage>
</organism>
<dbReference type="AlphaFoldDB" id="A0A385Z380"/>
<dbReference type="KEGG" id="pcav:D3880_15760"/>
<evidence type="ECO:0000313" key="1">
    <source>
        <dbReference type="EMBL" id="AYC33719.1"/>
    </source>
</evidence>
<reference evidence="2" key="1">
    <citation type="submission" date="2018-09" db="EMBL/GenBank/DDBJ databases">
        <authorList>
            <person name="Zhu H."/>
        </authorList>
    </citation>
    <scope>NUCLEOTIDE SEQUENCE [LARGE SCALE GENOMIC DNA]</scope>
    <source>
        <strain evidence="2">K2W31S-8</strain>
    </source>
</reference>
<sequence length="97" mass="11030">MPHNLFISYDLIAPGQKYDRVAAKIKTLGNWAKVQKSFWYLSTNLSAKDAASAIWSVLDSNDSLIVVDASANDAYWYNLTPESAQFIQRHWESKNYA</sequence>
<accession>A0A385Z380</accession>
<dbReference type="Proteomes" id="UP000265560">
    <property type="component" value="Chromosome"/>
</dbReference>
<keyword evidence="2" id="KW-1185">Reference proteome</keyword>
<dbReference type="EMBL" id="CP032419">
    <property type="protein sequence ID" value="AYC33719.1"/>
    <property type="molecule type" value="Genomic_DNA"/>
</dbReference>
<evidence type="ECO:0000313" key="2">
    <source>
        <dbReference type="Proteomes" id="UP000265560"/>
    </source>
</evidence>